<evidence type="ECO:0000256" key="4">
    <source>
        <dbReference type="RuleBase" id="RU004514"/>
    </source>
</evidence>
<proteinExistence type="inferred from homology"/>
<dbReference type="InterPro" id="IPR029066">
    <property type="entry name" value="PLP-binding_barrel"/>
</dbReference>
<gene>
    <name evidence="6" type="ORF">SGUI_0873</name>
</gene>
<evidence type="ECO:0000256" key="2">
    <source>
        <dbReference type="HAMAP-Rule" id="MF_02087"/>
    </source>
</evidence>
<evidence type="ECO:0000313" key="6">
    <source>
        <dbReference type="EMBL" id="ANS78269.1"/>
    </source>
</evidence>
<dbReference type="KEGG" id="serj:SGUI_0873"/>
<dbReference type="RefSeq" id="WP_066636804.1">
    <property type="nucleotide sequence ID" value="NZ_CP014989.1"/>
</dbReference>
<dbReference type="InterPro" id="IPR001608">
    <property type="entry name" value="Ala_racemase_N"/>
</dbReference>
<dbReference type="PANTHER" id="PTHR10146:SF14">
    <property type="entry name" value="PYRIDOXAL PHOSPHATE HOMEOSTASIS PROTEIN"/>
    <property type="match status" value="1"/>
</dbReference>
<dbReference type="HAMAP" id="MF_02087">
    <property type="entry name" value="PLP_homeostasis"/>
    <property type="match status" value="1"/>
</dbReference>
<dbReference type="OrthoDB" id="9804072at2"/>
<name>A0A1B1NA20_9MICO</name>
<keyword evidence="7" id="KW-1185">Reference proteome</keyword>
<reference evidence="6 7" key="1">
    <citation type="submission" date="2016-03" db="EMBL/GenBank/DDBJ databases">
        <title>Shallow-sea hydrothermal system.</title>
        <authorList>
            <person name="Tang K."/>
        </authorList>
    </citation>
    <scope>NUCLEOTIDE SEQUENCE [LARGE SCALE GENOMIC DNA]</scope>
    <source>
        <strain evidence="6 7">JLT9</strain>
    </source>
</reference>
<comment type="cofactor">
    <cofactor evidence="3">
        <name>pyridoxal 5'-phosphate</name>
        <dbReference type="ChEBI" id="CHEBI:597326"/>
    </cofactor>
</comment>
<dbReference type="STRING" id="1758689.SGUI_0873"/>
<dbReference type="AlphaFoldDB" id="A0A1B1NA20"/>
<dbReference type="SUPFAM" id="SSF51419">
    <property type="entry name" value="PLP-binding barrel"/>
    <property type="match status" value="1"/>
</dbReference>
<dbReference type="NCBIfam" id="TIGR00044">
    <property type="entry name" value="YggS family pyridoxal phosphate-dependent enzyme"/>
    <property type="match status" value="1"/>
</dbReference>
<dbReference type="InterPro" id="IPR011078">
    <property type="entry name" value="PyrdxlP_homeostasis"/>
</dbReference>
<dbReference type="PIRSF" id="PIRSF004848">
    <property type="entry name" value="YBL036c_PLPDEIII"/>
    <property type="match status" value="1"/>
</dbReference>
<evidence type="ECO:0000256" key="1">
    <source>
        <dbReference type="ARBA" id="ARBA00022898"/>
    </source>
</evidence>
<feature type="domain" description="Alanine racemase N-terminal" evidence="5">
    <location>
        <begin position="14"/>
        <end position="243"/>
    </location>
</feature>
<dbReference type="EMBL" id="CP014989">
    <property type="protein sequence ID" value="ANS78269.1"/>
    <property type="molecule type" value="Genomic_DNA"/>
</dbReference>
<keyword evidence="1 2" id="KW-0663">Pyridoxal phosphate</keyword>
<dbReference type="PATRIC" id="fig|1758689.4.peg.905"/>
<dbReference type="CDD" id="cd00635">
    <property type="entry name" value="PLPDE_III_YBL036c_like"/>
    <property type="match status" value="1"/>
</dbReference>
<dbReference type="PANTHER" id="PTHR10146">
    <property type="entry name" value="PROLINE SYNTHETASE CO-TRANSCRIBED BACTERIAL HOMOLOG PROTEIN"/>
    <property type="match status" value="1"/>
</dbReference>
<sequence length="246" mass="26273">MAGSRQQEITERLAAVHARIERACEESGRRPEDLTLVAVTKFFPAGDVELLAAQGVTDVGESRDQEAGDKVESLAPHVRSGLRVHFVGQLQTNKAKRVARYADVVQSVDRARLVRSLESGRADALEEQVVTDPLDVLLQVDLGEGEQAGRGGADPAGLAELADAVAQADHLRLRGVMAIAPRDLADDGVRRAFDRLHGLGEELRHTHPDATWVSAGMSGDLELAVAAGATHLRVGSAILGSRPPQR</sequence>
<organism evidence="6 7">
    <name type="scientific">Serinicoccus hydrothermalis</name>
    <dbReference type="NCBI Taxonomy" id="1758689"/>
    <lineage>
        <taxon>Bacteria</taxon>
        <taxon>Bacillati</taxon>
        <taxon>Actinomycetota</taxon>
        <taxon>Actinomycetes</taxon>
        <taxon>Micrococcales</taxon>
        <taxon>Ornithinimicrobiaceae</taxon>
        <taxon>Serinicoccus</taxon>
    </lineage>
</organism>
<feature type="modified residue" description="N6-(pyridoxal phosphate)lysine" evidence="2 3">
    <location>
        <position position="41"/>
    </location>
</feature>
<dbReference type="Gene3D" id="3.20.20.10">
    <property type="entry name" value="Alanine racemase"/>
    <property type="match status" value="1"/>
</dbReference>
<protein>
    <recommendedName>
        <fullName evidence="2">Pyridoxal phosphate homeostasis protein</fullName>
        <shortName evidence="2">PLP homeostasis protein</shortName>
    </recommendedName>
</protein>
<accession>A0A1B1NA20</accession>
<dbReference type="GO" id="GO:0030170">
    <property type="term" value="F:pyridoxal phosphate binding"/>
    <property type="evidence" value="ECO:0007669"/>
    <property type="project" value="UniProtKB-UniRule"/>
</dbReference>
<evidence type="ECO:0000259" key="5">
    <source>
        <dbReference type="Pfam" id="PF01168"/>
    </source>
</evidence>
<dbReference type="Proteomes" id="UP000092482">
    <property type="component" value="Chromosome"/>
</dbReference>
<comment type="similarity">
    <text evidence="2 4">Belongs to the pyridoxal phosphate-binding protein YggS/PROSC family.</text>
</comment>
<comment type="function">
    <text evidence="2">Pyridoxal 5'-phosphate (PLP)-binding protein, which is involved in PLP homeostasis.</text>
</comment>
<evidence type="ECO:0000313" key="7">
    <source>
        <dbReference type="Proteomes" id="UP000092482"/>
    </source>
</evidence>
<dbReference type="Pfam" id="PF01168">
    <property type="entry name" value="Ala_racemase_N"/>
    <property type="match status" value="1"/>
</dbReference>
<evidence type="ECO:0000256" key="3">
    <source>
        <dbReference type="PIRSR" id="PIRSR004848-1"/>
    </source>
</evidence>